<dbReference type="STRING" id="544711.F0UK53"/>
<accession>F0UK53</accession>
<evidence type="ECO:0000256" key="1">
    <source>
        <dbReference type="SAM" id="Coils"/>
    </source>
</evidence>
<dbReference type="Proteomes" id="UP000008142">
    <property type="component" value="Unassembled WGS sequence"/>
</dbReference>
<evidence type="ECO:0000313" key="2">
    <source>
        <dbReference type="EMBL" id="EGC46688.1"/>
    </source>
</evidence>
<protein>
    <submittedName>
        <fullName evidence="3">Gon7 (KEOPS protein complex) domain-containing protein</fullName>
    </submittedName>
</protein>
<dbReference type="AlphaFoldDB" id="F0UK53"/>
<dbReference type="VEuPathDB" id="FungiDB:I7I53_05756"/>
<reference evidence="4" key="1">
    <citation type="submission" date="2008-07" db="EMBL/GenBank/DDBJ databases">
        <title>Annotation of Ajellomyces capsulatus strain H88.</title>
        <authorList>
            <person name="Champion M."/>
            <person name="Cuomo C."/>
            <person name="Ma L.-J."/>
            <person name="Henn M.R."/>
            <person name="Sil A."/>
            <person name="Goldman B."/>
            <person name="Young S.K."/>
            <person name="Kodira C.D."/>
            <person name="Zeng Q."/>
            <person name="Koehrsen M."/>
            <person name="Alvarado L."/>
            <person name="Berlin A."/>
            <person name="Borenstein D."/>
            <person name="Chen Z."/>
            <person name="Engels R."/>
            <person name="Freedman E."/>
            <person name="Gellesch M."/>
            <person name="Goldberg J."/>
            <person name="Griggs A."/>
            <person name="Gujja S."/>
            <person name="Heiman D."/>
            <person name="Hepburn T."/>
            <person name="Howarth C."/>
            <person name="Jen D."/>
            <person name="Larson L."/>
            <person name="Lewis B."/>
            <person name="Mehta T."/>
            <person name="Park D."/>
            <person name="Pearson M."/>
            <person name="Roberts A."/>
            <person name="Saif S."/>
            <person name="Shea T."/>
            <person name="Shenoy N."/>
            <person name="Sisk P."/>
            <person name="Stolte C."/>
            <person name="Sykes S."/>
            <person name="Walk T."/>
            <person name="White J."/>
            <person name="Yandava C."/>
            <person name="Klein B."/>
            <person name="McEwen J.G."/>
            <person name="Puccia R."/>
            <person name="Goldman G.H."/>
            <person name="Felipe M.S."/>
            <person name="Nino-Vega G."/>
            <person name="San-Blas G."/>
            <person name="Taylor J."/>
            <person name="Mendoza L."/>
            <person name="Galagan J."/>
            <person name="Nusbaum C."/>
            <person name="Birren B."/>
        </authorList>
    </citation>
    <scope>NUCLEOTIDE SEQUENCE [LARGE SCALE GENOMIC DNA]</scope>
    <source>
        <strain evidence="4">H88</strain>
    </source>
</reference>
<organism evidence="4">
    <name type="scientific">Ajellomyces capsulatus (strain H88)</name>
    <name type="common">Darling's disease fungus</name>
    <name type="synonym">Histoplasma capsulatum</name>
    <dbReference type="NCBI Taxonomy" id="544711"/>
    <lineage>
        <taxon>Eukaryota</taxon>
        <taxon>Fungi</taxon>
        <taxon>Dikarya</taxon>
        <taxon>Ascomycota</taxon>
        <taxon>Pezizomycotina</taxon>
        <taxon>Eurotiomycetes</taxon>
        <taxon>Eurotiomycetidae</taxon>
        <taxon>Onygenales</taxon>
        <taxon>Ajellomycetaceae</taxon>
        <taxon>Histoplasma</taxon>
    </lineage>
</organism>
<dbReference type="Gene3D" id="3.90.20.10">
    <property type="match status" value="1"/>
</dbReference>
<sequence length="183" mass="20978">MKARLHPECLPYRAAGIQTQQNLAQPDFHLLTDATQTVVHQLSLLPNIPIMNMQNQLDQVMGMLRGIDQHLHRIDARMDQLNTRIDEVDARMNLMAANVLATNRNSIARSINSMINRDNVALVPLVNRRNEEIHGFPRNLAALNRLTGRQLDILLREFDIPNIGDIEERRNQLRQICGVPPRF</sequence>
<name>F0UK53_AJEC8</name>
<dbReference type="EMBL" id="DS990639">
    <property type="protein sequence ID" value="EGC46688.1"/>
    <property type="molecule type" value="Genomic_DNA"/>
</dbReference>
<gene>
    <name evidence="2" type="ORF">HCEG_05903</name>
    <name evidence="3" type="ORF">I7I53_05756</name>
</gene>
<proteinExistence type="predicted"/>
<dbReference type="Proteomes" id="UP000663419">
    <property type="component" value="Chromosome 5"/>
</dbReference>
<dbReference type="OMA" id="QFALCAN"/>
<feature type="coiled-coil region" evidence="1">
    <location>
        <begin position="71"/>
        <end position="98"/>
    </location>
</feature>
<dbReference type="HOGENOM" id="CLU_112954_0_0_1"/>
<dbReference type="EMBL" id="CP069106">
    <property type="protein sequence ID" value="QSS57319.1"/>
    <property type="molecule type" value="Genomic_DNA"/>
</dbReference>
<keyword evidence="1" id="KW-0175">Coiled coil</keyword>
<evidence type="ECO:0000313" key="3">
    <source>
        <dbReference type="EMBL" id="QSS57319.1"/>
    </source>
</evidence>
<reference evidence="3" key="2">
    <citation type="submission" date="2021-01" db="EMBL/GenBank/DDBJ databases">
        <title>Chromosome-level genome assembly of a human fungal pathogen reveals clustering of transcriptionally co-regulated genes.</title>
        <authorList>
            <person name="Voorhies M."/>
            <person name="Cohen S."/>
            <person name="Shea T.P."/>
            <person name="Petrus S."/>
            <person name="Munoz J.F."/>
            <person name="Poplawski S."/>
            <person name="Goldman W.E."/>
            <person name="Michael T."/>
            <person name="Cuomo C.A."/>
            <person name="Sil A."/>
            <person name="Beyhan S."/>
        </authorList>
    </citation>
    <scope>NUCLEOTIDE SEQUENCE</scope>
    <source>
        <strain evidence="3">H88</strain>
    </source>
</reference>
<evidence type="ECO:0000313" key="4">
    <source>
        <dbReference type="Proteomes" id="UP000008142"/>
    </source>
</evidence>
<dbReference type="OrthoDB" id="4181839at2759"/>